<dbReference type="SUPFAM" id="SSF55486">
    <property type="entry name" value="Metalloproteases ('zincins'), catalytic domain"/>
    <property type="match status" value="1"/>
</dbReference>
<dbReference type="Gene3D" id="2.60.40.1730">
    <property type="entry name" value="tricorn interacting facor f3 domain"/>
    <property type="match status" value="1"/>
</dbReference>
<dbReference type="InterPro" id="IPR050344">
    <property type="entry name" value="Peptidase_M1_aminopeptidases"/>
</dbReference>
<dbReference type="GO" id="GO:0005886">
    <property type="term" value="C:plasma membrane"/>
    <property type="evidence" value="ECO:0007669"/>
    <property type="project" value="UniProtKB-SubCell"/>
</dbReference>
<feature type="site" description="Transition state stabilizer" evidence="19">
    <location>
        <position position="412"/>
    </location>
</feature>
<accession>A0A6J2XDT8</accession>
<feature type="binding site" evidence="18">
    <location>
        <position position="331"/>
    </location>
    <ligand>
        <name>Zn(2+)</name>
        <dbReference type="ChEBI" id="CHEBI:29105"/>
        <note>catalytic</note>
    </ligand>
</feature>
<evidence type="ECO:0000256" key="16">
    <source>
        <dbReference type="ARBA" id="ARBA00023288"/>
    </source>
</evidence>
<comment type="catalytic activity">
    <reaction evidence="1">
        <text>Release of an N-terminal amino acid, Xaa-|-Yaa- from a peptide, amide or arylamide. Xaa is preferably Ala, but may be most amino acids including Pro (slow action). When a terminal hydrophobic residue is followed by a prolyl residue, the two may be released as an intact Xaa-Pro dipeptide.</text>
        <dbReference type="EC" id="3.4.11.2"/>
    </reaction>
</comment>
<dbReference type="GO" id="GO:0042277">
    <property type="term" value="F:peptide binding"/>
    <property type="evidence" value="ECO:0007669"/>
    <property type="project" value="TreeGrafter"/>
</dbReference>
<proteinExistence type="inferred from homology"/>
<evidence type="ECO:0000313" key="27">
    <source>
        <dbReference type="RefSeq" id="XP_030749306.1"/>
    </source>
</evidence>
<keyword evidence="12 20" id="KW-0482">Metalloprotease</keyword>
<evidence type="ECO:0000256" key="5">
    <source>
        <dbReference type="ARBA" id="ARBA00022475"/>
    </source>
</evidence>
<keyword evidence="15" id="KW-0325">Glycoprotein</keyword>
<dbReference type="AlphaFoldDB" id="A0A6J2XDT8"/>
<dbReference type="Pfam" id="PF01433">
    <property type="entry name" value="Peptidase_M1"/>
    <property type="match status" value="1"/>
</dbReference>
<evidence type="ECO:0000259" key="24">
    <source>
        <dbReference type="Pfam" id="PF11838"/>
    </source>
</evidence>
<dbReference type="GO" id="GO:0043171">
    <property type="term" value="P:peptide catabolic process"/>
    <property type="evidence" value="ECO:0007669"/>
    <property type="project" value="TreeGrafter"/>
</dbReference>
<keyword evidence="10 20" id="KW-0378">Hydrolase</keyword>
<keyword evidence="26" id="KW-1185">Reference proteome</keyword>
<dbReference type="FunFam" id="2.60.40.1910:FF:000008">
    <property type="entry name" value="Aminopeptidase"/>
    <property type="match status" value="1"/>
</dbReference>
<keyword evidence="6" id="KW-0336">GPI-anchor</keyword>
<dbReference type="CDD" id="cd09601">
    <property type="entry name" value="M1_APN-Q_like"/>
    <property type="match status" value="1"/>
</dbReference>
<evidence type="ECO:0000256" key="6">
    <source>
        <dbReference type="ARBA" id="ARBA00022622"/>
    </source>
</evidence>
<evidence type="ECO:0000256" key="20">
    <source>
        <dbReference type="RuleBase" id="RU364040"/>
    </source>
</evidence>
<reference evidence="27" key="1">
    <citation type="submission" date="2025-08" db="UniProtKB">
        <authorList>
            <consortium name="RefSeq"/>
        </authorList>
    </citation>
    <scope>IDENTIFICATION</scope>
    <source>
        <tissue evidence="27">Gonads</tissue>
    </source>
</reference>
<name>A0A6J2XDT8_SITOR</name>
<keyword evidence="9 22" id="KW-0732">Signal</keyword>
<evidence type="ECO:0000256" key="22">
    <source>
        <dbReference type="SAM" id="SignalP"/>
    </source>
</evidence>
<feature type="chain" id="PRO_5027088685" description="Aminopeptidase" evidence="22">
    <location>
        <begin position="18"/>
        <end position="953"/>
    </location>
</feature>
<dbReference type="GO" id="GO:0006508">
    <property type="term" value="P:proteolysis"/>
    <property type="evidence" value="ECO:0007669"/>
    <property type="project" value="UniProtKB-KW"/>
</dbReference>
<feature type="signal peptide" evidence="22">
    <location>
        <begin position="1"/>
        <end position="17"/>
    </location>
</feature>
<dbReference type="Pfam" id="PF11838">
    <property type="entry name" value="ERAP1_C"/>
    <property type="match status" value="1"/>
</dbReference>
<dbReference type="PANTHER" id="PTHR11533:SF301">
    <property type="entry name" value="AMINOPEPTIDASE"/>
    <property type="match status" value="1"/>
</dbReference>
<dbReference type="SUPFAM" id="SSF63737">
    <property type="entry name" value="Leukotriene A4 hydrolase N-terminal domain"/>
    <property type="match status" value="1"/>
</dbReference>
<dbReference type="Pfam" id="PF17900">
    <property type="entry name" value="Peptidase_M1_N"/>
    <property type="match status" value="1"/>
</dbReference>
<evidence type="ECO:0000256" key="17">
    <source>
        <dbReference type="PIRSR" id="PIRSR634016-1"/>
    </source>
</evidence>
<sequence>MPTFIWILPILLSLTIAQEYRLPTTINPTSYNINLVFPSDIFTSANASAYNGTTEITFVPTQNTSSVVLHASAEYLNITSVTLSDSISFSNYSVDSVTDIFTVEVNETLIESQTYTITIGFDGKISTTDTYGIYKSSYTDSSNTTYYFIITQFQATYARRAFPCLDETGYKATFDITLSYPVGLNVLSNAEISNSTNITDTEVTTTFNTTPKISTYLIAFIVSEFTCSQGDLIEGSLVNQVCSRNETADTRSWALELAPLVIDSINSYTGINYSRSMNKLDQIAVTDLSFSGMENWGIVTYREKALLYDEEETSNSYKEYIANLVAHELAHQWFGNLVTCKWWSEIFLNEGMATLLEYFIAHEILPGYDMDKQFVIQTVHSIFEEDASTTESLRANASSPAQISSKFGSITYNKGGSVLRMVEKILGTETWKSGLNTYLNQFAYGSVEPEDLWDTLALNSTINAAPANLTTLLHNWVYYPGYPVLDVSLNGTEIRITQKRFVYDSNVTSEVTWYVPITYTTSADTSTFTDTTPALWLPPNSVLSFQISPNDSWIVINNLQTGYYRVNYDSTLWSRLAVALQASNFSDIPEINRAQIINDGFSLARAGSLSYSQLFNVTQFLANETTYAVWYPSFNGFDYLLKRVGRNSTLGSSILNHLSTLYASLIASVPLSVVNASNHVYTMSQVQAQTWACSLGNSDCVNTAVELFKNYTETSIRPNKNLRSIAYCYGLKYSADINSDWNFLWNAYLNTSLSTEQATVLAALGCTSNETILNGYLNKTLNDNSGVRSQDYASVFSAVYQKSDIGVDFTLDFYINNFNLILQRYTSVNAAGNILKKIAELITTESQFKKLENFIATDAVNSTIREAAAVAKSSAENNLAWVNTYRQYLLDYYGITETDSTSSTSSTASTTTSTSTTTTSTTETPSTTPSTATFGYVPVTVLIVLSIIFPVMV</sequence>
<dbReference type="EC" id="3.4.11.-" evidence="20"/>
<organism evidence="26 27">
    <name type="scientific">Sitophilus oryzae</name>
    <name type="common">Rice weevil</name>
    <name type="synonym">Curculio oryzae</name>
    <dbReference type="NCBI Taxonomy" id="7048"/>
    <lineage>
        <taxon>Eukaryota</taxon>
        <taxon>Metazoa</taxon>
        <taxon>Ecdysozoa</taxon>
        <taxon>Arthropoda</taxon>
        <taxon>Hexapoda</taxon>
        <taxon>Insecta</taxon>
        <taxon>Pterygota</taxon>
        <taxon>Neoptera</taxon>
        <taxon>Endopterygota</taxon>
        <taxon>Coleoptera</taxon>
        <taxon>Polyphaga</taxon>
        <taxon>Cucujiformia</taxon>
        <taxon>Curculionidae</taxon>
        <taxon>Dryophthorinae</taxon>
        <taxon>Sitophilus</taxon>
    </lineage>
</organism>
<evidence type="ECO:0000256" key="8">
    <source>
        <dbReference type="ARBA" id="ARBA00022723"/>
    </source>
</evidence>
<feature type="binding site" evidence="18">
    <location>
        <position position="350"/>
    </location>
    <ligand>
        <name>Zn(2+)</name>
        <dbReference type="ChEBI" id="CHEBI:29105"/>
        <note>catalytic</note>
    </ligand>
</feature>
<evidence type="ECO:0000256" key="10">
    <source>
        <dbReference type="ARBA" id="ARBA00022801"/>
    </source>
</evidence>
<comment type="subcellular location">
    <subcellularLocation>
        <location evidence="2">Cell membrane</location>
        <topology evidence="2">Lipid-anchor</topology>
        <topology evidence="2">GPI-anchor</topology>
    </subcellularLocation>
</comment>
<evidence type="ECO:0000256" key="15">
    <source>
        <dbReference type="ARBA" id="ARBA00023180"/>
    </source>
</evidence>
<evidence type="ECO:0000256" key="13">
    <source>
        <dbReference type="ARBA" id="ARBA00023136"/>
    </source>
</evidence>
<feature type="binding site" evidence="18">
    <location>
        <position position="327"/>
    </location>
    <ligand>
        <name>Zn(2+)</name>
        <dbReference type="ChEBI" id="CHEBI:29105"/>
        <note>catalytic</note>
    </ligand>
</feature>
<comment type="similarity">
    <text evidence="3 20">Belongs to the peptidase M1 family.</text>
</comment>
<evidence type="ECO:0000256" key="9">
    <source>
        <dbReference type="ARBA" id="ARBA00022729"/>
    </source>
</evidence>
<dbReference type="GO" id="GO:0005737">
    <property type="term" value="C:cytoplasm"/>
    <property type="evidence" value="ECO:0007669"/>
    <property type="project" value="TreeGrafter"/>
</dbReference>
<evidence type="ECO:0000256" key="1">
    <source>
        <dbReference type="ARBA" id="ARBA00000098"/>
    </source>
</evidence>
<evidence type="ECO:0000313" key="26">
    <source>
        <dbReference type="Proteomes" id="UP000504635"/>
    </source>
</evidence>
<dbReference type="Gene3D" id="1.25.50.20">
    <property type="match status" value="1"/>
</dbReference>
<keyword evidence="14" id="KW-1015">Disulfide bond</keyword>
<evidence type="ECO:0000256" key="3">
    <source>
        <dbReference type="ARBA" id="ARBA00010136"/>
    </source>
</evidence>
<evidence type="ECO:0000256" key="18">
    <source>
        <dbReference type="PIRSR" id="PIRSR634016-3"/>
    </source>
</evidence>
<dbReference type="InterPro" id="IPR042097">
    <property type="entry name" value="Aminopeptidase_N-like_N_sf"/>
</dbReference>
<feature type="domain" description="Peptidase M1 membrane alanine aminopeptidase" evidence="23">
    <location>
        <begin position="253"/>
        <end position="476"/>
    </location>
</feature>
<dbReference type="KEGG" id="soy:115877307"/>
<dbReference type="InterPro" id="IPR014782">
    <property type="entry name" value="Peptidase_M1_dom"/>
</dbReference>
<dbReference type="GO" id="GO:0016285">
    <property type="term" value="F:alanyl aminopeptidase activity"/>
    <property type="evidence" value="ECO:0007669"/>
    <property type="project" value="UniProtKB-EC"/>
</dbReference>
<evidence type="ECO:0000256" key="2">
    <source>
        <dbReference type="ARBA" id="ARBA00004609"/>
    </source>
</evidence>
<dbReference type="GO" id="GO:0008270">
    <property type="term" value="F:zinc ion binding"/>
    <property type="evidence" value="ECO:0007669"/>
    <property type="project" value="UniProtKB-UniRule"/>
</dbReference>
<evidence type="ECO:0000256" key="14">
    <source>
        <dbReference type="ARBA" id="ARBA00023157"/>
    </source>
</evidence>
<evidence type="ECO:0000259" key="23">
    <source>
        <dbReference type="Pfam" id="PF01433"/>
    </source>
</evidence>
<evidence type="ECO:0000256" key="4">
    <source>
        <dbReference type="ARBA" id="ARBA00022438"/>
    </source>
</evidence>
<dbReference type="FunFam" id="1.10.390.10:FF:000013">
    <property type="entry name" value="Aminopeptidase N"/>
    <property type="match status" value="1"/>
</dbReference>
<dbReference type="InterPro" id="IPR001930">
    <property type="entry name" value="Peptidase_M1"/>
</dbReference>
<comment type="cofactor">
    <cofactor evidence="18 20">
        <name>Zn(2+)</name>
        <dbReference type="ChEBI" id="CHEBI:29105"/>
    </cofactor>
    <text evidence="18 20">Binds 1 zinc ion per subunit.</text>
</comment>
<dbReference type="InterPro" id="IPR045357">
    <property type="entry name" value="Aminopeptidase_N-like_N"/>
</dbReference>
<feature type="domain" description="Aminopeptidase N-like N-terminal" evidence="25">
    <location>
        <begin position="28"/>
        <end position="217"/>
    </location>
</feature>
<feature type="region of interest" description="Disordered" evidence="21">
    <location>
        <begin position="898"/>
        <end position="929"/>
    </location>
</feature>
<dbReference type="InterPro" id="IPR027268">
    <property type="entry name" value="Peptidase_M4/M1_CTD_sf"/>
</dbReference>
<keyword evidence="5" id="KW-1003">Cell membrane</keyword>
<evidence type="ECO:0000259" key="25">
    <source>
        <dbReference type="Pfam" id="PF17900"/>
    </source>
</evidence>
<dbReference type="Proteomes" id="UP000504635">
    <property type="component" value="Unplaced"/>
</dbReference>
<evidence type="ECO:0000256" key="11">
    <source>
        <dbReference type="ARBA" id="ARBA00022833"/>
    </source>
</evidence>
<feature type="domain" description="ERAP1-like C-terminal" evidence="24">
    <location>
        <begin position="553"/>
        <end position="864"/>
    </location>
</feature>
<evidence type="ECO:0000256" key="21">
    <source>
        <dbReference type="SAM" id="MobiDB-lite"/>
    </source>
</evidence>
<dbReference type="PANTHER" id="PTHR11533">
    <property type="entry name" value="PROTEASE M1 ZINC METALLOPROTEASE"/>
    <property type="match status" value="1"/>
</dbReference>
<dbReference type="PRINTS" id="PR00756">
    <property type="entry name" value="ALADIPTASE"/>
</dbReference>
<evidence type="ECO:0000256" key="7">
    <source>
        <dbReference type="ARBA" id="ARBA00022670"/>
    </source>
</evidence>
<keyword evidence="11 18" id="KW-0862">Zinc</keyword>
<dbReference type="FunFam" id="1.25.50.20:FF:000001">
    <property type="entry name" value="Aminopeptidase"/>
    <property type="match status" value="1"/>
</dbReference>
<evidence type="ECO:0000256" key="12">
    <source>
        <dbReference type="ARBA" id="ARBA00023049"/>
    </source>
</evidence>
<keyword evidence="4 20" id="KW-0031">Aminopeptidase</keyword>
<dbReference type="GeneID" id="115877307"/>
<protein>
    <recommendedName>
        <fullName evidence="20">Aminopeptidase</fullName>
        <ecNumber evidence="20">3.4.11.-</ecNumber>
    </recommendedName>
</protein>
<dbReference type="InterPro" id="IPR034016">
    <property type="entry name" value="M1_APN-typ"/>
</dbReference>
<gene>
    <name evidence="27" type="primary">LOC115877307</name>
</gene>
<dbReference type="Gene3D" id="2.60.40.1910">
    <property type="match status" value="1"/>
</dbReference>
<evidence type="ECO:0000256" key="19">
    <source>
        <dbReference type="PIRSR" id="PIRSR634016-4"/>
    </source>
</evidence>
<dbReference type="Gene3D" id="1.10.390.10">
    <property type="entry name" value="Neutral Protease Domain 2"/>
    <property type="match status" value="1"/>
</dbReference>
<keyword evidence="13" id="KW-0472">Membrane</keyword>
<keyword evidence="16" id="KW-0449">Lipoprotein</keyword>
<feature type="active site" description="Proton acceptor" evidence="17">
    <location>
        <position position="328"/>
    </location>
</feature>
<dbReference type="GO" id="GO:0098552">
    <property type="term" value="C:side of membrane"/>
    <property type="evidence" value="ECO:0007669"/>
    <property type="project" value="UniProtKB-KW"/>
</dbReference>
<dbReference type="GO" id="GO:0005615">
    <property type="term" value="C:extracellular space"/>
    <property type="evidence" value="ECO:0007669"/>
    <property type="project" value="TreeGrafter"/>
</dbReference>
<dbReference type="OrthoDB" id="10031169at2759"/>
<keyword evidence="7 20" id="KW-0645">Protease</keyword>
<dbReference type="InterPro" id="IPR024571">
    <property type="entry name" value="ERAP1-like_C_dom"/>
</dbReference>
<dbReference type="InParanoid" id="A0A6J2XDT8"/>
<dbReference type="RefSeq" id="XP_030749306.1">
    <property type="nucleotide sequence ID" value="XM_030893446.1"/>
</dbReference>
<keyword evidence="8 18" id="KW-0479">Metal-binding</keyword>
<dbReference type="GO" id="GO:0070006">
    <property type="term" value="F:metalloaminopeptidase activity"/>
    <property type="evidence" value="ECO:0007669"/>
    <property type="project" value="TreeGrafter"/>
</dbReference>